<dbReference type="EMBL" id="BMKX01000002">
    <property type="protein sequence ID" value="GGJ55163.1"/>
    <property type="molecule type" value="Genomic_DNA"/>
</dbReference>
<keyword evidence="1" id="KW-1133">Transmembrane helix</keyword>
<name>A0ABQ2DEM5_9MICC</name>
<gene>
    <name evidence="2" type="ORF">GCM10007173_12390</name>
</gene>
<accession>A0ABQ2DEM5</accession>
<dbReference type="Proteomes" id="UP000606115">
    <property type="component" value="Unassembled WGS sequence"/>
</dbReference>
<evidence type="ECO:0000313" key="3">
    <source>
        <dbReference type="Proteomes" id="UP000606115"/>
    </source>
</evidence>
<evidence type="ECO:0000256" key="1">
    <source>
        <dbReference type="SAM" id="Phobius"/>
    </source>
</evidence>
<evidence type="ECO:0008006" key="4">
    <source>
        <dbReference type="Google" id="ProtNLM"/>
    </source>
</evidence>
<sequence>MKVPLHDRERVVIKTREHSRVLRQPFAVFLFLTAGCAFLLGYLSREDLSDWLTNESELWMILSAVLWFILVLIWCVTPWVRWLRTCIVLTTERILFRTSYGRSDLESIGLYSVRDLIAHTKQQAVSTKPGTLDVVLSHGHVRIMHVPAVSYFRTLAIETMNNVHQHQRTNAAVDTSNSEGIGQ</sequence>
<protein>
    <recommendedName>
        <fullName evidence="4">PH domain-containing protein</fullName>
    </recommendedName>
</protein>
<keyword evidence="1" id="KW-0812">Transmembrane</keyword>
<proteinExistence type="predicted"/>
<comment type="caution">
    <text evidence="2">The sequence shown here is derived from an EMBL/GenBank/DDBJ whole genome shotgun (WGS) entry which is preliminary data.</text>
</comment>
<feature type="transmembrane region" description="Helical" evidence="1">
    <location>
        <begin position="21"/>
        <end position="43"/>
    </location>
</feature>
<dbReference type="RefSeq" id="WP_096256678.1">
    <property type="nucleotide sequence ID" value="NZ_BMKX01000002.1"/>
</dbReference>
<evidence type="ECO:0000313" key="2">
    <source>
        <dbReference type="EMBL" id="GGJ55163.1"/>
    </source>
</evidence>
<dbReference type="GeneID" id="303303620"/>
<keyword evidence="1" id="KW-0472">Membrane</keyword>
<keyword evidence="3" id="KW-1185">Reference proteome</keyword>
<feature type="transmembrane region" description="Helical" evidence="1">
    <location>
        <begin position="58"/>
        <end position="80"/>
    </location>
</feature>
<organism evidence="2 3">
    <name type="scientific">Glutamicibacter ardleyensis</name>
    <dbReference type="NCBI Taxonomy" id="225894"/>
    <lineage>
        <taxon>Bacteria</taxon>
        <taxon>Bacillati</taxon>
        <taxon>Actinomycetota</taxon>
        <taxon>Actinomycetes</taxon>
        <taxon>Micrococcales</taxon>
        <taxon>Micrococcaceae</taxon>
        <taxon>Glutamicibacter</taxon>
    </lineage>
</organism>
<reference evidence="3" key="1">
    <citation type="journal article" date="2019" name="Int. J. Syst. Evol. Microbiol.">
        <title>The Global Catalogue of Microorganisms (GCM) 10K type strain sequencing project: providing services to taxonomists for standard genome sequencing and annotation.</title>
        <authorList>
            <consortium name="The Broad Institute Genomics Platform"/>
            <consortium name="The Broad Institute Genome Sequencing Center for Infectious Disease"/>
            <person name="Wu L."/>
            <person name="Ma J."/>
        </authorList>
    </citation>
    <scope>NUCLEOTIDE SEQUENCE [LARGE SCALE GENOMIC DNA]</scope>
    <source>
        <strain evidence="3">CGMCC 1.3685</strain>
    </source>
</reference>